<sequence length="102" mass="11232">MIPFQDPGTAQPFSMGPPQHGVHLLHMETAIFVLLFGDRSRASLPDELLKPGHHVHTFAELLSSQYELHMVIQGMLSSRGMLLSSVVAHVSKTGYLDPSSRI</sequence>
<proteinExistence type="predicted"/>
<organism evidence="2">
    <name type="scientific">Arthroderma gypseum (strain ATCC MYA-4604 / CBS 118893)</name>
    <name type="common">Microsporum gypseum</name>
    <dbReference type="NCBI Taxonomy" id="535722"/>
    <lineage>
        <taxon>Eukaryota</taxon>
        <taxon>Fungi</taxon>
        <taxon>Dikarya</taxon>
        <taxon>Ascomycota</taxon>
        <taxon>Pezizomycotina</taxon>
        <taxon>Eurotiomycetes</taxon>
        <taxon>Eurotiomycetidae</taxon>
        <taxon>Onygenales</taxon>
        <taxon>Arthrodermataceae</taxon>
        <taxon>Nannizzia</taxon>
    </lineage>
</organism>
<accession>E4UNT3</accession>
<dbReference type="EMBL" id="DS989823">
    <property type="protein sequence ID" value="EFQ99686.1"/>
    <property type="molecule type" value="Genomic_DNA"/>
</dbReference>
<dbReference type="VEuPathDB" id="FungiDB:MGYG_02699"/>
<name>E4UNT3_ARTGP</name>
<evidence type="ECO:0000313" key="1">
    <source>
        <dbReference type="EMBL" id="EFQ99686.1"/>
    </source>
</evidence>
<dbReference type="Proteomes" id="UP000002669">
    <property type="component" value="Unassembled WGS sequence"/>
</dbReference>
<dbReference type="InParanoid" id="E4UNT3"/>
<protein>
    <submittedName>
        <fullName evidence="1">Uncharacterized protein</fullName>
    </submittedName>
</protein>
<dbReference type="RefSeq" id="XP_003175169.1">
    <property type="nucleotide sequence ID" value="XM_003175121.1"/>
</dbReference>
<gene>
    <name evidence="1" type="ORF">MGYG_02699</name>
</gene>
<keyword evidence="2" id="KW-1185">Reference proteome</keyword>
<dbReference type="GeneID" id="10030475"/>
<reference evidence="2" key="1">
    <citation type="journal article" date="2012" name="MBio">
        <title>Comparative genome analysis of Trichophyton rubrum and related dermatophytes reveals candidate genes involved in infection.</title>
        <authorList>
            <person name="Martinez D.A."/>
            <person name="Oliver B.G."/>
            <person name="Graeser Y."/>
            <person name="Goldberg J.M."/>
            <person name="Li W."/>
            <person name="Martinez-Rossi N.M."/>
            <person name="Monod M."/>
            <person name="Shelest E."/>
            <person name="Barton R.C."/>
            <person name="Birch E."/>
            <person name="Brakhage A.A."/>
            <person name="Chen Z."/>
            <person name="Gurr S.J."/>
            <person name="Heiman D."/>
            <person name="Heitman J."/>
            <person name="Kosti I."/>
            <person name="Rossi A."/>
            <person name="Saif S."/>
            <person name="Samalova M."/>
            <person name="Saunders C.W."/>
            <person name="Shea T."/>
            <person name="Summerbell R.C."/>
            <person name="Xu J."/>
            <person name="Young S."/>
            <person name="Zeng Q."/>
            <person name="Birren B.W."/>
            <person name="Cuomo C.A."/>
            <person name="White T.C."/>
        </authorList>
    </citation>
    <scope>NUCLEOTIDE SEQUENCE [LARGE SCALE GENOMIC DNA]</scope>
    <source>
        <strain evidence="2">ATCC MYA-4604 / CBS 118893</strain>
    </source>
</reference>
<dbReference type="HOGENOM" id="CLU_2276818_0_0_1"/>
<evidence type="ECO:0000313" key="2">
    <source>
        <dbReference type="Proteomes" id="UP000002669"/>
    </source>
</evidence>
<dbReference type="AlphaFoldDB" id="E4UNT3"/>